<proteinExistence type="predicted"/>
<comment type="caution">
    <text evidence="1">The sequence shown here is derived from an EMBL/GenBank/DDBJ whole genome shotgun (WGS) entry which is preliminary data.</text>
</comment>
<dbReference type="GO" id="GO:0016791">
    <property type="term" value="F:phosphatase activity"/>
    <property type="evidence" value="ECO:0007669"/>
    <property type="project" value="TreeGrafter"/>
</dbReference>
<dbReference type="SUPFAM" id="SSF53254">
    <property type="entry name" value="Phosphoglycerate mutase-like"/>
    <property type="match status" value="1"/>
</dbReference>
<dbReference type="OrthoDB" id="5241674at2"/>
<dbReference type="Gene3D" id="3.40.50.1240">
    <property type="entry name" value="Phosphoglycerate mutase-like"/>
    <property type="match status" value="1"/>
</dbReference>
<keyword evidence="2" id="KW-1185">Reference proteome</keyword>
<protein>
    <recommendedName>
        <fullName evidence="3">Phosphoglycerate mutase family protein</fullName>
    </recommendedName>
</protein>
<dbReference type="CDD" id="cd07067">
    <property type="entry name" value="HP_PGM_like"/>
    <property type="match status" value="1"/>
</dbReference>
<dbReference type="PANTHER" id="PTHR48100:SF1">
    <property type="entry name" value="HISTIDINE PHOSPHATASE FAMILY PROTEIN-RELATED"/>
    <property type="match status" value="1"/>
</dbReference>
<sequence length="196" mass="21680">MELLLIRHAQPFRLSDPNGADPDLTLEGEEQAKLLAKALADGRYGQVGHLVSSPMRRAAQTAGFVRDALALDLALDERLVELNHGWTVYGASHNYTDRRLAFDDMNNGRLGDNVFDPLLFRSRVVEGIESVAERDDDTVIAVVCHGGVINAYLSHILGAPKIFFADPFYTSVSRVLALPDGYRQVLSLNEIDHLRP</sequence>
<organism evidence="1 2">
    <name type="scientific">Gordonia rhizosphera NBRC 16068</name>
    <dbReference type="NCBI Taxonomy" id="1108045"/>
    <lineage>
        <taxon>Bacteria</taxon>
        <taxon>Bacillati</taxon>
        <taxon>Actinomycetota</taxon>
        <taxon>Actinomycetes</taxon>
        <taxon>Mycobacteriales</taxon>
        <taxon>Gordoniaceae</taxon>
        <taxon>Gordonia</taxon>
    </lineage>
</organism>
<dbReference type="SMART" id="SM00855">
    <property type="entry name" value="PGAM"/>
    <property type="match status" value="1"/>
</dbReference>
<reference evidence="1 2" key="1">
    <citation type="submission" date="2012-08" db="EMBL/GenBank/DDBJ databases">
        <title>Whole genome shotgun sequence of Gordonia rhizosphera NBRC 16068.</title>
        <authorList>
            <person name="Takarada H."/>
            <person name="Isaki S."/>
            <person name="Hosoyama A."/>
            <person name="Tsuchikane K."/>
            <person name="Katsumata H."/>
            <person name="Baba S."/>
            <person name="Ohji S."/>
            <person name="Yamazaki S."/>
            <person name="Fujita N."/>
        </authorList>
    </citation>
    <scope>NUCLEOTIDE SEQUENCE [LARGE SCALE GENOMIC DNA]</scope>
    <source>
        <strain evidence="1 2">NBRC 16068</strain>
    </source>
</reference>
<evidence type="ECO:0008006" key="3">
    <source>
        <dbReference type="Google" id="ProtNLM"/>
    </source>
</evidence>
<dbReference type="AlphaFoldDB" id="K6WY56"/>
<dbReference type="STRING" id="1108045.GORHZ_135_00420"/>
<dbReference type="PANTHER" id="PTHR48100">
    <property type="entry name" value="BROAD-SPECIFICITY PHOSPHATASE YOR283W-RELATED"/>
    <property type="match status" value="1"/>
</dbReference>
<accession>K6WY56</accession>
<evidence type="ECO:0000313" key="1">
    <source>
        <dbReference type="EMBL" id="GAB91494.1"/>
    </source>
</evidence>
<dbReference type="RefSeq" id="WP_006335000.1">
    <property type="nucleotide sequence ID" value="NZ_BAHC01000135.1"/>
</dbReference>
<evidence type="ECO:0000313" key="2">
    <source>
        <dbReference type="Proteomes" id="UP000008363"/>
    </source>
</evidence>
<dbReference type="Proteomes" id="UP000008363">
    <property type="component" value="Unassembled WGS sequence"/>
</dbReference>
<dbReference type="InterPro" id="IPR013078">
    <property type="entry name" value="His_Pase_superF_clade-1"/>
</dbReference>
<dbReference type="Pfam" id="PF00300">
    <property type="entry name" value="His_Phos_1"/>
    <property type="match status" value="1"/>
</dbReference>
<dbReference type="eggNOG" id="COG0406">
    <property type="taxonomic scope" value="Bacteria"/>
</dbReference>
<dbReference type="GO" id="GO:0005737">
    <property type="term" value="C:cytoplasm"/>
    <property type="evidence" value="ECO:0007669"/>
    <property type="project" value="TreeGrafter"/>
</dbReference>
<dbReference type="EMBL" id="BAHC01000135">
    <property type="protein sequence ID" value="GAB91494.1"/>
    <property type="molecule type" value="Genomic_DNA"/>
</dbReference>
<dbReference type="InterPro" id="IPR029033">
    <property type="entry name" value="His_PPase_superfam"/>
</dbReference>
<dbReference type="InterPro" id="IPR050275">
    <property type="entry name" value="PGM_Phosphatase"/>
</dbReference>
<name>K6WY56_9ACTN</name>
<gene>
    <name evidence="1" type="ORF">GORHZ_135_00420</name>
</gene>